<proteinExistence type="inferred from homology"/>
<dbReference type="EMBL" id="JAFFZM010000013">
    <property type="protein sequence ID" value="MBO8200812.1"/>
    <property type="molecule type" value="Genomic_DNA"/>
</dbReference>
<comment type="caution">
    <text evidence="4">The sequence shown here is derived from an EMBL/GenBank/DDBJ whole genome shotgun (WGS) entry which is preliminary data.</text>
</comment>
<keyword evidence="3" id="KW-0472">Membrane</keyword>
<comment type="similarity">
    <text evidence="1">Belongs to the CPA3 antiporters (TC 2.A.63) subunit G family.</text>
</comment>
<evidence type="ECO:0000256" key="2">
    <source>
        <dbReference type="SAM" id="MobiDB-lite"/>
    </source>
</evidence>
<reference evidence="4 5" key="1">
    <citation type="submission" date="2021-02" db="EMBL/GenBank/DDBJ databases">
        <title>Streptomyces spirodelae sp. nov., isolated from duckweed.</title>
        <authorList>
            <person name="Saimee Y."/>
            <person name="Duangmal K."/>
        </authorList>
    </citation>
    <scope>NUCLEOTIDE SEQUENCE [LARGE SCALE GENOMIC DNA]</scope>
    <source>
        <strain evidence="4 5">DSM 42105</strain>
    </source>
</reference>
<protein>
    <submittedName>
        <fullName evidence="4">Monovalent cation/H(+) antiporter subunit G</fullName>
    </submittedName>
</protein>
<dbReference type="InterPro" id="IPR005133">
    <property type="entry name" value="PhaG_MnhG_YufB"/>
</dbReference>
<gene>
    <name evidence="4" type="ORF">JW613_21230</name>
</gene>
<evidence type="ECO:0000313" key="5">
    <source>
        <dbReference type="Proteomes" id="UP000721954"/>
    </source>
</evidence>
<evidence type="ECO:0000256" key="3">
    <source>
        <dbReference type="SAM" id="Phobius"/>
    </source>
</evidence>
<dbReference type="RefSeq" id="WP_209212439.1">
    <property type="nucleotide sequence ID" value="NZ_JAFFZM010000013.1"/>
</dbReference>
<dbReference type="GeneID" id="96261146"/>
<keyword evidence="5" id="KW-1185">Reference proteome</keyword>
<dbReference type="Proteomes" id="UP000721954">
    <property type="component" value="Unassembled WGS sequence"/>
</dbReference>
<evidence type="ECO:0000313" key="4">
    <source>
        <dbReference type="EMBL" id="MBO8200812.1"/>
    </source>
</evidence>
<dbReference type="PANTHER" id="PTHR34703">
    <property type="entry name" value="ANTIPORTER SUBUNIT MNHG2-RELATED"/>
    <property type="match status" value="1"/>
</dbReference>
<sequence>MTAVRDVITAVLLPTGAAFCLLGAVGLLRFPDIGSRLHAAAKAQTLGLLLILVGASVQMPLHYAPVLLLVALFQLFTTPITSQIIGRTAYRTRGLDHRLLFGDELAERLARDGTPVDETNGTPPQEEDAER</sequence>
<keyword evidence="3" id="KW-0812">Transmembrane</keyword>
<dbReference type="Pfam" id="PF03334">
    <property type="entry name" value="PhaG_MnhG_YufB"/>
    <property type="match status" value="1"/>
</dbReference>
<keyword evidence="3" id="KW-1133">Transmembrane helix</keyword>
<feature type="transmembrane region" description="Helical" evidence="3">
    <location>
        <begin position="6"/>
        <end position="27"/>
    </location>
</feature>
<name>A0ABS3Y0V5_9ACTN</name>
<dbReference type="NCBIfam" id="TIGR01300">
    <property type="entry name" value="CPA3_mnhG_phaG"/>
    <property type="match status" value="1"/>
</dbReference>
<feature type="region of interest" description="Disordered" evidence="2">
    <location>
        <begin position="110"/>
        <end position="131"/>
    </location>
</feature>
<accession>A0ABS3Y0V5</accession>
<dbReference type="PANTHER" id="PTHR34703:SF1">
    <property type="entry name" value="ANTIPORTER SUBUNIT MNHG2-RELATED"/>
    <property type="match status" value="1"/>
</dbReference>
<evidence type="ECO:0000256" key="1">
    <source>
        <dbReference type="ARBA" id="ARBA00008404"/>
    </source>
</evidence>
<feature type="transmembrane region" description="Helical" evidence="3">
    <location>
        <begin position="63"/>
        <end position="85"/>
    </location>
</feature>
<organism evidence="4 5">
    <name type="scientific">Streptomyces smyrnaeus</name>
    <dbReference type="NCBI Taxonomy" id="1387713"/>
    <lineage>
        <taxon>Bacteria</taxon>
        <taxon>Bacillati</taxon>
        <taxon>Actinomycetota</taxon>
        <taxon>Actinomycetes</taxon>
        <taxon>Kitasatosporales</taxon>
        <taxon>Streptomycetaceae</taxon>
        <taxon>Streptomyces</taxon>
    </lineage>
</organism>